<evidence type="ECO:0000256" key="6">
    <source>
        <dbReference type="SAM" id="Phobius"/>
    </source>
</evidence>
<evidence type="ECO:0000313" key="8">
    <source>
        <dbReference type="EMBL" id="WGS65615.1"/>
    </source>
</evidence>
<feature type="transmembrane region" description="Helical" evidence="6">
    <location>
        <begin position="29"/>
        <end position="50"/>
    </location>
</feature>
<evidence type="ECO:0000256" key="2">
    <source>
        <dbReference type="ARBA" id="ARBA00022475"/>
    </source>
</evidence>
<name>A0ABY8PSL2_9BACT</name>
<dbReference type="PANTHER" id="PTHR32322:SF18">
    <property type="entry name" value="S-ADENOSYLMETHIONINE_S-ADENOSYLHOMOCYSTEINE TRANSPORTER"/>
    <property type="match status" value="1"/>
</dbReference>
<reference evidence="8 9" key="1">
    <citation type="submission" date="2021-02" db="EMBL/GenBank/DDBJ databases">
        <title>Characterization of Marinitoga sp. nov. str. BP5-C20A.</title>
        <authorList>
            <person name="Erauso G."/>
            <person name="Postec A."/>
        </authorList>
    </citation>
    <scope>NUCLEOTIDE SEQUENCE [LARGE SCALE GENOMIC DNA]</scope>
    <source>
        <strain evidence="8 9">BP5-C20A</strain>
    </source>
</reference>
<organism evidence="8 9">
    <name type="scientific">Marinitoga aeolica</name>
    <dbReference type="NCBI Taxonomy" id="2809031"/>
    <lineage>
        <taxon>Bacteria</taxon>
        <taxon>Thermotogati</taxon>
        <taxon>Thermotogota</taxon>
        <taxon>Thermotogae</taxon>
        <taxon>Petrotogales</taxon>
        <taxon>Petrotogaceae</taxon>
        <taxon>Marinitoga</taxon>
    </lineage>
</organism>
<feature type="transmembrane region" description="Helical" evidence="6">
    <location>
        <begin position="260"/>
        <end position="279"/>
    </location>
</feature>
<dbReference type="RefSeq" id="WP_205100650.1">
    <property type="nucleotide sequence ID" value="NZ_CP069362.1"/>
</dbReference>
<feature type="transmembrane region" description="Helical" evidence="6">
    <location>
        <begin position="62"/>
        <end position="83"/>
    </location>
</feature>
<evidence type="ECO:0000256" key="4">
    <source>
        <dbReference type="ARBA" id="ARBA00022989"/>
    </source>
</evidence>
<dbReference type="PANTHER" id="PTHR32322">
    <property type="entry name" value="INNER MEMBRANE TRANSPORTER"/>
    <property type="match status" value="1"/>
</dbReference>
<keyword evidence="2" id="KW-1003">Cell membrane</keyword>
<feature type="domain" description="EamA" evidence="7">
    <location>
        <begin position="4"/>
        <end position="134"/>
    </location>
</feature>
<dbReference type="Proteomes" id="UP001232493">
    <property type="component" value="Chromosome"/>
</dbReference>
<evidence type="ECO:0000256" key="3">
    <source>
        <dbReference type="ARBA" id="ARBA00022692"/>
    </source>
</evidence>
<proteinExistence type="predicted"/>
<keyword evidence="9" id="KW-1185">Reference proteome</keyword>
<dbReference type="InterPro" id="IPR037185">
    <property type="entry name" value="EmrE-like"/>
</dbReference>
<feature type="transmembrane region" description="Helical" evidence="6">
    <location>
        <begin position="207"/>
        <end position="226"/>
    </location>
</feature>
<comment type="subcellular location">
    <subcellularLocation>
        <location evidence="1">Cell membrane</location>
        <topology evidence="1">Multi-pass membrane protein</topology>
    </subcellularLocation>
</comment>
<dbReference type="InterPro" id="IPR050638">
    <property type="entry name" value="AA-Vitamin_Transporters"/>
</dbReference>
<sequence>MKYSYLLLLSFVWGMYYIFNKIAVQYADVFTVGIFIRVLVFIILSFILFFRKRIKELKIIKIAFKELFLIGFLGFLLDIFAFLGLNYSTASNGSLLLKSDIFFTDIISLFLGVRFTSFDLFGSISMILGILLVLNVDFANLSFNFGDIFFILSALFISLNAFLIKYVQKKYKIKNMIIAFYNNFFAMLFFIFISYKFSDRFFEFKGTIFLLLAGICQFLIYILYYYNLHKFPIWIVRTFLLFTPVFVTIIGTLFLNEKMIFVQIIGIFLILFGGFIIILKQKGVKS</sequence>
<dbReference type="InterPro" id="IPR000620">
    <property type="entry name" value="EamA_dom"/>
</dbReference>
<accession>A0ABY8PSL2</accession>
<gene>
    <name evidence="8" type="ORF">JRV97_03415</name>
</gene>
<evidence type="ECO:0000259" key="7">
    <source>
        <dbReference type="Pfam" id="PF00892"/>
    </source>
</evidence>
<keyword evidence="4 6" id="KW-1133">Transmembrane helix</keyword>
<dbReference type="Pfam" id="PF00892">
    <property type="entry name" value="EamA"/>
    <property type="match status" value="2"/>
</dbReference>
<protein>
    <submittedName>
        <fullName evidence="8">DMT family transporter</fullName>
    </submittedName>
</protein>
<feature type="transmembrane region" description="Helical" evidence="6">
    <location>
        <begin position="95"/>
        <end position="113"/>
    </location>
</feature>
<feature type="transmembrane region" description="Helical" evidence="6">
    <location>
        <begin position="145"/>
        <end position="164"/>
    </location>
</feature>
<feature type="domain" description="EamA" evidence="7">
    <location>
        <begin position="145"/>
        <end position="278"/>
    </location>
</feature>
<feature type="transmembrane region" description="Helical" evidence="6">
    <location>
        <begin position="5"/>
        <end position="23"/>
    </location>
</feature>
<feature type="transmembrane region" description="Helical" evidence="6">
    <location>
        <begin position="120"/>
        <end position="139"/>
    </location>
</feature>
<keyword evidence="5 6" id="KW-0472">Membrane</keyword>
<dbReference type="SUPFAM" id="SSF103481">
    <property type="entry name" value="Multidrug resistance efflux transporter EmrE"/>
    <property type="match status" value="1"/>
</dbReference>
<dbReference type="EMBL" id="CP069362">
    <property type="protein sequence ID" value="WGS65615.1"/>
    <property type="molecule type" value="Genomic_DNA"/>
</dbReference>
<keyword evidence="3 6" id="KW-0812">Transmembrane</keyword>
<evidence type="ECO:0000256" key="5">
    <source>
        <dbReference type="ARBA" id="ARBA00023136"/>
    </source>
</evidence>
<feature type="transmembrane region" description="Helical" evidence="6">
    <location>
        <begin position="176"/>
        <end position="195"/>
    </location>
</feature>
<feature type="transmembrane region" description="Helical" evidence="6">
    <location>
        <begin position="233"/>
        <end position="254"/>
    </location>
</feature>
<evidence type="ECO:0000313" key="9">
    <source>
        <dbReference type="Proteomes" id="UP001232493"/>
    </source>
</evidence>
<evidence type="ECO:0000256" key="1">
    <source>
        <dbReference type="ARBA" id="ARBA00004651"/>
    </source>
</evidence>